<dbReference type="Proteomes" id="UP000030764">
    <property type="component" value="Unassembled WGS sequence"/>
</dbReference>
<proteinExistence type="predicted"/>
<accession>A0A085M408</accession>
<evidence type="ECO:0000313" key="1">
    <source>
        <dbReference type="EMBL" id="KFD51954.1"/>
    </source>
</evidence>
<organism evidence="1 2">
    <name type="scientific">Trichuris suis</name>
    <name type="common">pig whipworm</name>
    <dbReference type="NCBI Taxonomy" id="68888"/>
    <lineage>
        <taxon>Eukaryota</taxon>
        <taxon>Metazoa</taxon>
        <taxon>Ecdysozoa</taxon>
        <taxon>Nematoda</taxon>
        <taxon>Enoplea</taxon>
        <taxon>Dorylaimia</taxon>
        <taxon>Trichinellida</taxon>
        <taxon>Trichuridae</taxon>
        <taxon>Trichuris</taxon>
    </lineage>
</organism>
<dbReference type="EMBL" id="KL363234">
    <property type="protein sequence ID" value="KFD51954.1"/>
    <property type="molecule type" value="Genomic_DNA"/>
</dbReference>
<feature type="non-terminal residue" evidence="1">
    <location>
        <position position="1"/>
    </location>
</feature>
<evidence type="ECO:0000313" key="2">
    <source>
        <dbReference type="Proteomes" id="UP000030764"/>
    </source>
</evidence>
<protein>
    <submittedName>
        <fullName evidence="1">Uncharacterized protein</fullName>
    </submittedName>
</protein>
<reference evidence="1 2" key="1">
    <citation type="journal article" date="2014" name="Nat. Genet.">
        <title>Genome and transcriptome of the porcine whipworm Trichuris suis.</title>
        <authorList>
            <person name="Jex A.R."/>
            <person name="Nejsum P."/>
            <person name="Schwarz E.M."/>
            <person name="Hu L."/>
            <person name="Young N.D."/>
            <person name="Hall R.S."/>
            <person name="Korhonen P.K."/>
            <person name="Liao S."/>
            <person name="Thamsborg S."/>
            <person name="Xia J."/>
            <person name="Xu P."/>
            <person name="Wang S."/>
            <person name="Scheerlinck J.P."/>
            <person name="Hofmann A."/>
            <person name="Sternberg P.W."/>
            <person name="Wang J."/>
            <person name="Gasser R.B."/>
        </authorList>
    </citation>
    <scope>NUCLEOTIDE SEQUENCE [LARGE SCALE GENOMIC DNA]</scope>
    <source>
        <strain evidence="1">DCEP-RM93M</strain>
    </source>
</reference>
<gene>
    <name evidence="1" type="ORF">M513_07283</name>
</gene>
<name>A0A085M408_9BILA</name>
<sequence length="158" mass="17995">NGKTPLPPVSEHIRQQTKLPLKKTLQSLELERSLLHRVSSNWSWLKSDDFSSGSLFSVNNMQTLRKVLRPVAPAAEFPNSFGLLEAHGDSGRRIHTNVEHLFSFLEPEHFDTEYEHIEPVDEYSSYERFHKLAKETLSSIHDATALKVDESEDAGHCT</sequence>
<keyword evidence="2" id="KW-1185">Reference proteome</keyword>
<dbReference type="AlphaFoldDB" id="A0A085M408"/>